<evidence type="ECO:0000256" key="9">
    <source>
        <dbReference type="ARBA" id="ARBA00023306"/>
    </source>
</evidence>
<dbReference type="GO" id="GO:0043022">
    <property type="term" value="F:ribosome binding"/>
    <property type="evidence" value="ECO:0007669"/>
    <property type="project" value="TreeGrafter"/>
</dbReference>
<dbReference type="Pfam" id="PF05698">
    <property type="entry name" value="Trigger_C"/>
    <property type="match status" value="1"/>
</dbReference>
<dbReference type="GO" id="GO:0044183">
    <property type="term" value="F:protein folding chaperone"/>
    <property type="evidence" value="ECO:0007669"/>
    <property type="project" value="TreeGrafter"/>
</dbReference>
<dbReference type="NCBIfam" id="TIGR00115">
    <property type="entry name" value="tig"/>
    <property type="match status" value="1"/>
</dbReference>
<keyword evidence="11" id="KW-0963">Cytoplasm</keyword>
<feature type="coiled-coil region" evidence="14">
    <location>
        <begin position="311"/>
        <end position="338"/>
    </location>
</feature>
<evidence type="ECO:0000256" key="13">
    <source>
        <dbReference type="RuleBase" id="RU003914"/>
    </source>
</evidence>
<dbReference type="AlphaFoldDB" id="A0A6P2BX09"/>
<comment type="caution">
    <text evidence="16">The sequence shown here is derived from an EMBL/GenBank/DDBJ whole genome shotgun (WGS) entry which is preliminary data.</text>
</comment>
<evidence type="ECO:0000256" key="11">
    <source>
        <dbReference type="HAMAP-Rule" id="MF_00303"/>
    </source>
</evidence>
<dbReference type="PANTHER" id="PTHR30560">
    <property type="entry name" value="TRIGGER FACTOR CHAPERONE AND PEPTIDYL-PROLYL CIS/TRANS ISOMERASE"/>
    <property type="match status" value="1"/>
</dbReference>
<protein>
    <recommendedName>
        <fullName evidence="4 11">Trigger factor</fullName>
        <shortName evidence="11">TF</shortName>
        <ecNumber evidence="3 11">5.2.1.8</ecNumber>
    </recommendedName>
    <alternativeName>
        <fullName evidence="10 11">PPIase</fullName>
    </alternativeName>
</protein>
<dbReference type="InterPro" id="IPR001179">
    <property type="entry name" value="PPIase_FKBP_dom"/>
</dbReference>
<dbReference type="InterPro" id="IPR036611">
    <property type="entry name" value="Trigger_fac_ribosome-bd_sf"/>
</dbReference>
<dbReference type="GO" id="GO:0005737">
    <property type="term" value="C:cytoplasm"/>
    <property type="evidence" value="ECO:0007669"/>
    <property type="project" value="UniProtKB-SubCell"/>
</dbReference>
<dbReference type="SUPFAM" id="SSF102735">
    <property type="entry name" value="Trigger factor ribosome-binding domain"/>
    <property type="match status" value="1"/>
</dbReference>
<accession>A0A6P2BX09</accession>
<dbReference type="InterPro" id="IPR046357">
    <property type="entry name" value="PPIase_dom_sf"/>
</dbReference>
<keyword evidence="8 11" id="KW-0413">Isomerase</keyword>
<dbReference type="InterPro" id="IPR008881">
    <property type="entry name" value="Trigger_fac_ribosome-bd_bac"/>
</dbReference>
<keyword evidence="5 11" id="KW-0132">Cell division</keyword>
<keyword evidence="9 11" id="KW-0131">Cell cycle</keyword>
<comment type="function">
    <text evidence="11">Involved in protein export. Acts as a chaperone by maintaining the newly synthesized protein in an open conformation. Functions as a peptidyl-prolyl cis-trans isomerase.</text>
</comment>
<dbReference type="Pfam" id="PF00254">
    <property type="entry name" value="FKBP_C"/>
    <property type="match status" value="1"/>
</dbReference>
<dbReference type="Gene3D" id="1.10.3120.10">
    <property type="entry name" value="Trigger factor, C-terminal domain"/>
    <property type="match status" value="1"/>
</dbReference>
<dbReference type="HAMAP" id="MF_00303">
    <property type="entry name" value="Trigger_factor_Tig"/>
    <property type="match status" value="1"/>
</dbReference>
<reference evidence="16 17" key="1">
    <citation type="submission" date="2018-11" db="EMBL/GenBank/DDBJ databases">
        <title>Trebonia kvetii gen.nov., sp.nov., a novel acidophilic actinobacterium, and proposal of the new actinobacterial family Treboniaceae fam. nov.</title>
        <authorList>
            <person name="Rapoport D."/>
            <person name="Sagova-Mareckova M."/>
            <person name="Sedlacek I."/>
            <person name="Provaznik J."/>
            <person name="Kralova S."/>
            <person name="Pavlinic D."/>
            <person name="Benes V."/>
            <person name="Kopecky J."/>
        </authorList>
    </citation>
    <scope>NUCLEOTIDE SEQUENCE [LARGE SCALE GENOMIC DNA]</scope>
    <source>
        <strain evidence="16 17">15Tr583</strain>
    </source>
</reference>
<dbReference type="GO" id="GO:0015031">
    <property type="term" value="P:protein transport"/>
    <property type="evidence" value="ECO:0007669"/>
    <property type="project" value="UniProtKB-UniRule"/>
</dbReference>
<dbReference type="RefSeq" id="WP_145854985.1">
    <property type="nucleotide sequence ID" value="NZ_RPFW01000004.1"/>
</dbReference>
<dbReference type="GO" id="GO:0051301">
    <property type="term" value="P:cell division"/>
    <property type="evidence" value="ECO:0007669"/>
    <property type="project" value="UniProtKB-KW"/>
</dbReference>
<dbReference type="InterPro" id="IPR008880">
    <property type="entry name" value="Trigger_fac_C"/>
</dbReference>
<dbReference type="Pfam" id="PF05697">
    <property type="entry name" value="Trigger_N"/>
    <property type="match status" value="1"/>
</dbReference>
<dbReference type="OrthoDB" id="9767721at2"/>
<gene>
    <name evidence="11" type="primary">tig</name>
    <name evidence="16" type="ORF">EAS64_20180</name>
</gene>
<keyword evidence="17" id="KW-1185">Reference proteome</keyword>
<evidence type="ECO:0000313" key="16">
    <source>
        <dbReference type="EMBL" id="TVZ02811.1"/>
    </source>
</evidence>
<keyword evidence="6 11" id="KW-0697">Rotamase</keyword>
<evidence type="ECO:0000256" key="6">
    <source>
        <dbReference type="ARBA" id="ARBA00023110"/>
    </source>
</evidence>
<keyword evidence="7 11" id="KW-0143">Chaperone</keyword>
<evidence type="ECO:0000256" key="4">
    <source>
        <dbReference type="ARBA" id="ARBA00016902"/>
    </source>
</evidence>
<comment type="domain">
    <text evidence="11">Consists of 3 domains; the N-terminus binds the ribosome, the middle domain has PPIase activity, while the C-terminus has intrinsic chaperone activity on its own.</text>
</comment>
<evidence type="ECO:0000256" key="7">
    <source>
        <dbReference type="ARBA" id="ARBA00023186"/>
    </source>
</evidence>
<dbReference type="GO" id="GO:0043335">
    <property type="term" value="P:protein unfolding"/>
    <property type="evidence" value="ECO:0007669"/>
    <property type="project" value="TreeGrafter"/>
</dbReference>
<evidence type="ECO:0000256" key="3">
    <source>
        <dbReference type="ARBA" id="ARBA00013194"/>
    </source>
</evidence>
<evidence type="ECO:0000256" key="2">
    <source>
        <dbReference type="ARBA" id="ARBA00005464"/>
    </source>
</evidence>
<comment type="catalytic activity">
    <reaction evidence="1 11 12">
        <text>[protein]-peptidylproline (omega=180) = [protein]-peptidylproline (omega=0)</text>
        <dbReference type="Rhea" id="RHEA:16237"/>
        <dbReference type="Rhea" id="RHEA-COMP:10747"/>
        <dbReference type="Rhea" id="RHEA-COMP:10748"/>
        <dbReference type="ChEBI" id="CHEBI:83833"/>
        <dbReference type="ChEBI" id="CHEBI:83834"/>
        <dbReference type="EC" id="5.2.1.8"/>
    </reaction>
</comment>
<dbReference type="SUPFAM" id="SSF54534">
    <property type="entry name" value="FKBP-like"/>
    <property type="match status" value="1"/>
</dbReference>
<dbReference type="EC" id="5.2.1.8" evidence="3 11"/>
<keyword evidence="14" id="KW-0175">Coiled coil</keyword>
<dbReference type="Gene3D" id="3.10.50.40">
    <property type="match status" value="1"/>
</dbReference>
<evidence type="ECO:0000259" key="15">
    <source>
        <dbReference type="PROSITE" id="PS50059"/>
    </source>
</evidence>
<dbReference type="EMBL" id="RPFW01000004">
    <property type="protein sequence ID" value="TVZ02811.1"/>
    <property type="molecule type" value="Genomic_DNA"/>
</dbReference>
<evidence type="ECO:0000313" key="17">
    <source>
        <dbReference type="Proteomes" id="UP000460272"/>
    </source>
</evidence>
<evidence type="ECO:0000256" key="10">
    <source>
        <dbReference type="ARBA" id="ARBA00029986"/>
    </source>
</evidence>
<name>A0A6P2BX09_9ACTN</name>
<dbReference type="InterPro" id="IPR005215">
    <property type="entry name" value="Trig_fac"/>
</dbReference>
<dbReference type="GO" id="GO:0003755">
    <property type="term" value="F:peptidyl-prolyl cis-trans isomerase activity"/>
    <property type="evidence" value="ECO:0007669"/>
    <property type="project" value="UniProtKB-UniRule"/>
</dbReference>
<evidence type="ECO:0000256" key="5">
    <source>
        <dbReference type="ARBA" id="ARBA00022618"/>
    </source>
</evidence>
<dbReference type="InterPro" id="IPR027304">
    <property type="entry name" value="Trigger_fact/SurA_dom_sf"/>
</dbReference>
<evidence type="ECO:0000256" key="14">
    <source>
        <dbReference type="SAM" id="Coils"/>
    </source>
</evidence>
<feature type="domain" description="PPIase FKBP-type" evidence="15">
    <location>
        <begin position="162"/>
        <end position="210"/>
    </location>
</feature>
<evidence type="ECO:0000256" key="1">
    <source>
        <dbReference type="ARBA" id="ARBA00000971"/>
    </source>
</evidence>
<sequence>MKTDVEELSPTRVRLSVEVSFEELKPSLDKAYKEVAQQARIPGFRPGKVPPRVIDMRIGRGAVLTEAVNDALPEFYSKAVQEAEVFALGQPDVEITQLDDGKELTFTAEVEIRPKFEIPDLTTLSVTVDNAEVTDEDVDEYLNNLRERFASLKTAQRPAEDGDFITIDLAASIDGEPVEDAQASSQSYQIGSGTMLDGLDEALTGLSAGESATFKSELAGGEAEGQEADIAVTVTAVKVKELPELDDDFAQLASEFDTLQELRDDTAKQLARVKKLQQTSQARDKAVDALVDAIEIPLPEKFVEHELHHARENIENQLAQMRMSKEDYLASIEKTEEEFDTDLDDQSKRSVKVSFVLDELARTENLTVNQAELSYFVADQAQRMGISPDYFAQQLVQSNQVNVAVTEVLRGKAATIVAERVAVSDEAGNAIDVKAQMEELNSDVDAMLAAEAAAQAGGEGDIAVDDLSIDVAATIEATDADEADAEA</sequence>
<dbReference type="SUPFAM" id="SSF109998">
    <property type="entry name" value="Triger factor/SurA peptide-binding domain-like"/>
    <property type="match status" value="1"/>
</dbReference>
<dbReference type="Gene3D" id="3.30.70.1050">
    <property type="entry name" value="Trigger factor ribosome-binding domain"/>
    <property type="match status" value="1"/>
</dbReference>
<dbReference type="Proteomes" id="UP000460272">
    <property type="component" value="Unassembled WGS sequence"/>
</dbReference>
<dbReference type="InterPro" id="IPR037041">
    <property type="entry name" value="Trigger_fac_C_sf"/>
</dbReference>
<evidence type="ECO:0000256" key="8">
    <source>
        <dbReference type="ARBA" id="ARBA00023235"/>
    </source>
</evidence>
<dbReference type="PROSITE" id="PS50059">
    <property type="entry name" value="FKBP_PPIASE"/>
    <property type="match status" value="1"/>
</dbReference>
<proteinExistence type="inferred from homology"/>
<dbReference type="PANTHER" id="PTHR30560:SF3">
    <property type="entry name" value="TRIGGER FACTOR-LIKE PROTEIN TIG, CHLOROPLASTIC"/>
    <property type="match status" value="1"/>
</dbReference>
<organism evidence="16 17">
    <name type="scientific">Trebonia kvetii</name>
    <dbReference type="NCBI Taxonomy" id="2480626"/>
    <lineage>
        <taxon>Bacteria</taxon>
        <taxon>Bacillati</taxon>
        <taxon>Actinomycetota</taxon>
        <taxon>Actinomycetes</taxon>
        <taxon>Streptosporangiales</taxon>
        <taxon>Treboniaceae</taxon>
        <taxon>Trebonia</taxon>
    </lineage>
</organism>
<dbReference type="GO" id="GO:0051083">
    <property type="term" value="P:'de novo' cotranslational protein folding"/>
    <property type="evidence" value="ECO:0007669"/>
    <property type="project" value="TreeGrafter"/>
</dbReference>
<comment type="subcellular location">
    <subcellularLocation>
        <location evidence="11">Cytoplasm</location>
    </subcellularLocation>
    <text evidence="11">About half TF is bound to the ribosome near the polypeptide exit tunnel while the other half is free in the cytoplasm.</text>
</comment>
<evidence type="ECO:0000256" key="12">
    <source>
        <dbReference type="PROSITE-ProRule" id="PRU00277"/>
    </source>
</evidence>
<dbReference type="PIRSF" id="PIRSF003095">
    <property type="entry name" value="Trigger_factor"/>
    <property type="match status" value="1"/>
</dbReference>
<comment type="similarity">
    <text evidence="2 11 13">Belongs to the FKBP-type PPIase family. Tig subfamily.</text>
</comment>